<name>I3Y8X6_THIV6</name>
<dbReference type="STRING" id="765911.Thivi_1438"/>
<proteinExistence type="predicted"/>
<dbReference type="AlphaFoldDB" id="I3Y8X6"/>
<dbReference type="KEGG" id="tvi:Thivi_1438"/>
<gene>
    <name evidence="1" type="ordered locus">Thivi_1438</name>
</gene>
<sequence>MGLLRHRSRKGRWTVWRVWVVALLLCWQPTARAVLADVCQEASLMLVYPVVAPSYDAVINQLSEGLAQGVDQPIGVCVLGELSSRSWSSRPRQVVAVGAAAYSAAKRTFPSARVLPVLVGTLPPQARDGLSRFVDPALVLEQLRALSPATEVLYFIHLQTVPADLVRRAQRSAEVLGLRWIPIAVSDLRAAALAIERVRGEASTTSAVWFHRDVLALNPDILVPPIVRRSWDVGFPVISDDADTVERGLLFALTPDYRAVGHAAATQLTQARAGLLDLRWVRRVLNARTARAIGLAARPAEETGFDVVND</sequence>
<evidence type="ECO:0000313" key="2">
    <source>
        <dbReference type="Proteomes" id="UP000006062"/>
    </source>
</evidence>
<accession>I3Y8X6</accession>
<dbReference type="HOGENOM" id="CLU_896974_0_0_6"/>
<keyword evidence="2" id="KW-1185">Reference proteome</keyword>
<reference evidence="1 2" key="1">
    <citation type="submission" date="2012-06" db="EMBL/GenBank/DDBJ databases">
        <title>Complete sequence of Thiocystis violascens DSM 198.</title>
        <authorList>
            <consortium name="US DOE Joint Genome Institute"/>
            <person name="Lucas S."/>
            <person name="Han J."/>
            <person name="Lapidus A."/>
            <person name="Cheng J.-F."/>
            <person name="Goodwin L."/>
            <person name="Pitluck S."/>
            <person name="Peters L."/>
            <person name="Ovchinnikova G."/>
            <person name="Teshima H."/>
            <person name="Detter J.C."/>
            <person name="Han C."/>
            <person name="Tapia R."/>
            <person name="Land M."/>
            <person name="Hauser L."/>
            <person name="Kyrpides N."/>
            <person name="Ivanova N."/>
            <person name="Pagani I."/>
            <person name="Vogl K."/>
            <person name="Liu Z."/>
            <person name="Frigaard N.-U."/>
            <person name="Bryant D."/>
            <person name="Woyke T."/>
        </authorList>
    </citation>
    <scope>NUCLEOTIDE SEQUENCE [LARGE SCALE GENOMIC DNA]</scope>
    <source>
        <strain evidence="2">ATCC 17096 / DSM 198 / 6111</strain>
    </source>
</reference>
<dbReference type="Proteomes" id="UP000006062">
    <property type="component" value="Chromosome"/>
</dbReference>
<organism evidence="1 2">
    <name type="scientific">Thiocystis violascens (strain ATCC 17096 / DSM 198 / 6111)</name>
    <name type="common">Chromatium violascens</name>
    <dbReference type="NCBI Taxonomy" id="765911"/>
    <lineage>
        <taxon>Bacteria</taxon>
        <taxon>Pseudomonadati</taxon>
        <taxon>Pseudomonadota</taxon>
        <taxon>Gammaproteobacteria</taxon>
        <taxon>Chromatiales</taxon>
        <taxon>Chromatiaceae</taxon>
        <taxon>Thiocystis</taxon>
    </lineage>
</organism>
<dbReference type="eggNOG" id="COG2984">
    <property type="taxonomic scope" value="Bacteria"/>
</dbReference>
<protein>
    <submittedName>
        <fullName evidence="1">Uncharacterized protein</fullName>
    </submittedName>
</protein>
<evidence type="ECO:0000313" key="1">
    <source>
        <dbReference type="EMBL" id="AFL73444.1"/>
    </source>
</evidence>
<dbReference type="OrthoDB" id="6381346at2"/>
<dbReference type="Gene3D" id="3.40.50.2300">
    <property type="match status" value="1"/>
</dbReference>
<dbReference type="EMBL" id="CP003154">
    <property type="protein sequence ID" value="AFL73444.1"/>
    <property type="molecule type" value="Genomic_DNA"/>
</dbReference>